<name>A0A0N4YYD2_NIPBR</name>
<evidence type="ECO:0000313" key="4">
    <source>
        <dbReference type="WBParaSite" id="NBR_0002225401-mRNA-1"/>
    </source>
</evidence>
<organism evidence="4">
    <name type="scientific">Nippostrongylus brasiliensis</name>
    <name type="common">Rat hookworm</name>
    <dbReference type="NCBI Taxonomy" id="27835"/>
    <lineage>
        <taxon>Eukaryota</taxon>
        <taxon>Metazoa</taxon>
        <taxon>Ecdysozoa</taxon>
        <taxon>Nematoda</taxon>
        <taxon>Chromadorea</taxon>
        <taxon>Rhabditida</taxon>
        <taxon>Rhabditina</taxon>
        <taxon>Rhabditomorpha</taxon>
        <taxon>Strongyloidea</taxon>
        <taxon>Heligmosomidae</taxon>
        <taxon>Nippostrongylus</taxon>
    </lineage>
</organism>
<proteinExistence type="predicted"/>
<feature type="coiled-coil region" evidence="2">
    <location>
        <begin position="21"/>
        <end position="172"/>
    </location>
</feature>
<accession>A0A0N4YYD2</accession>
<evidence type="ECO:0000256" key="1">
    <source>
        <dbReference type="ARBA" id="ARBA00023054"/>
    </source>
</evidence>
<dbReference type="WBParaSite" id="NBR_0002225401-mRNA-1">
    <property type="protein sequence ID" value="NBR_0002225401-mRNA-1"/>
    <property type="gene ID" value="NBR_0002225401"/>
</dbReference>
<dbReference type="OMA" id="KNEMAAD"/>
<dbReference type="Pfam" id="PF01576">
    <property type="entry name" value="Myosin_tail_1"/>
    <property type="match status" value="1"/>
</dbReference>
<dbReference type="GO" id="GO:0016459">
    <property type="term" value="C:myosin complex"/>
    <property type="evidence" value="ECO:0007669"/>
    <property type="project" value="InterPro"/>
</dbReference>
<dbReference type="Gene3D" id="1.20.5.370">
    <property type="match status" value="1"/>
</dbReference>
<dbReference type="Gene3D" id="1.20.5.340">
    <property type="match status" value="1"/>
</dbReference>
<dbReference type="SUPFAM" id="SSF90257">
    <property type="entry name" value="Myosin rod fragments"/>
    <property type="match status" value="1"/>
</dbReference>
<dbReference type="AlphaFoldDB" id="A0A0N4YYD2"/>
<protein>
    <submittedName>
        <fullName evidence="4">Myosin_tail_1 domain-containing protein</fullName>
    </submittedName>
</protein>
<evidence type="ECO:0000259" key="3">
    <source>
        <dbReference type="Pfam" id="PF01576"/>
    </source>
</evidence>
<feature type="domain" description="Myosin tail" evidence="3">
    <location>
        <begin position="5"/>
        <end position="174"/>
    </location>
</feature>
<evidence type="ECO:0000256" key="2">
    <source>
        <dbReference type="SAM" id="Coils"/>
    </source>
</evidence>
<dbReference type="InterPro" id="IPR014751">
    <property type="entry name" value="XRCC4-like_C"/>
</dbReference>
<sequence length="203" mass="23329">LQANALAASLEKKQKGFDKIVDEWRRKCEALVQEVESSQRDSRAAATEAMRLRNQLEEASEQIEGVRRENKVLAQELKDINDQLGEGGKSVHELQKIRRRLELEKEELQQALDESEAALEAEESKVLRAQEEEFENTRKNHHRALESIQASLESESRGRAELLRMKKKLENDINVGCRRPICSNTSLSFTRIESKSFHTNLSF</sequence>
<dbReference type="InterPro" id="IPR002928">
    <property type="entry name" value="Myosin_tail"/>
</dbReference>
<dbReference type="FunFam" id="1.20.5.370:FF:000008">
    <property type="entry name" value="Myosin heavy chain"/>
    <property type="match status" value="1"/>
</dbReference>
<reference evidence="4" key="1">
    <citation type="submission" date="2017-02" db="UniProtKB">
        <authorList>
            <consortium name="WormBaseParasite"/>
        </authorList>
    </citation>
    <scope>IDENTIFICATION</scope>
</reference>
<keyword evidence="1 2" id="KW-0175">Coiled coil</keyword>